<dbReference type="RefSeq" id="WP_172675916.1">
    <property type="nucleotide sequence ID" value="NZ_LDJX01000003.1"/>
</dbReference>
<dbReference type="AlphaFoldDB" id="A0A0P7AFD5"/>
<name>A0A0P7AFD5_9FLAO</name>
<dbReference type="STRING" id="1300341.I595_1671"/>
<dbReference type="PANTHER" id="PTHR35882:SF2">
    <property type="entry name" value="PELA"/>
    <property type="match status" value="1"/>
</dbReference>
<dbReference type="InterPro" id="IPR016062">
    <property type="entry name" value="TM1410-rel"/>
</dbReference>
<accession>A0A0P7AFD5</accession>
<dbReference type="InterPro" id="IPR013785">
    <property type="entry name" value="Aldolase_TIM"/>
</dbReference>
<dbReference type="PANTHER" id="PTHR35882">
    <property type="entry name" value="PELA"/>
    <property type="match status" value="1"/>
</dbReference>
<keyword evidence="3" id="KW-1185">Reference proteome</keyword>
<dbReference type="GO" id="GO:0016787">
    <property type="term" value="F:hydrolase activity"/>
    <property type="evidence" value="ECO:0007669"/>
    <property type="project" value="UniProtKB-KW"/>
</dbReference>
<evidence type="ECO:0000313" key="3">
    <source>
        <dbReference type="Proteomes" id="UP000050280"/>
    </source>
</evidence>
<protein>
    <submittedName>
        <fullName evidence="2">Glycoside hydrolase, end-alpha-1,4-polygalactosaminidase</fullName>
    </submittedName>
</protein>
<evidence type="ECO:0000313" key="2">
    <source>
        <dbReference type="EMBL" id="KPM32023.1"/>
    </source>
</evidence>
<dbReference type="EMBL" id="LDJX01000003">
    <property type="protein sequence ID" value="KPM32023.1"/>
    <property type="molecule type" value="Genomic_DNA"/>
</dbReference>
<comment type="caution">
    <text evidence="2">The sequence shown here is derived from an EMBL/GenBank/DDBJ whole genome shotgun (WGS) entry which is preliminary data.</text>
</comment>
<dbReference type="InterPro" id="IPR017853">
    <property type="entry name" value="GH"/>
</dbReference>
<dbReference type="Proteomes" id="UP000050280">
    <property type="component" value="Unassembled WGS sequence"/>
</dbReference>
<evidence type="ECO:0000259" key="1">
    <source>
        <dbReference type="Pfam" id="PF03537"/>
    </source>
</evidence>
<dbReference type="Gene3D" id="3.20.20.70">
    <property type="entry name" value="Aldolase class I"/>
    <property type="match status" value="2"/>
</dbReference>
<proteinExistence type="predicted"/>
<gene>
    <name evidence="2" type="ORF">I595_1671</name>
</gene>
<keyword evidence="2" id="KW-0378">Hydrolase</keyword>
<dbReference type="Pfam" id="PF03537">
    <property type="entry name" value="Glyco_hydro_114"/>
    <property type="match status" value="1"/>
</dbReference>
<reference evidence="2 3" key="1">
    <citation type="submission" date="2015-09" db="EMBL/GenBank/DDBJ databases">
        <title>Genome sequence of the marine flavobacterium Croceitalea dokdonensis DOKDO 023 that contains proton- and sodium-pumping rhodopsins.</title>
        <authorList>
            <person name="Kwon S.-K."/>
            <person name="Lee H.K."/>
            <person name="Kwak M.-J."/>
            <person name="Kim J.F."/>
        </authorList>
    </citation>
    <scope>NUCLEOTIDE SEQUENCE [LARGE SCALE GENOMIC DNA]</scope>
    <source>
        <strain evidence="2 3">DOKDO 023</strain>
    </source>
</reference>
<organism evidence="2 3">
    <name type="scientific">Croceitalea dokdonensis DOKDO 023</name>
    <dbReference type="NCBI Taxonomy" id="1300341"/>
    <lineage>
        <taxon>Bacteria</taxon>
        <taxon>Pseudomonadati</taxon>
        <taxon>Bacteroidota</taxon>
        <taxon>Flavobacteriia</taxon>
        <taxon>Flavobacteriales</taxon>
        <taxon>Flavobacteriaceae</taxon>
        <taxon>Croceitalea</taxon>
    </lineage>
</organism>
<dbReference type="InterPro" id="IPR004352">
    <property type="entry name" value="GH114_TIM-barrel"/>
</dbReference>
<feature type="domain" description="Glycoside-hydrolase family GH114 TIM-barrel" evidence="1">
    <location>
        <begin position="210"/>
        <end position="319"/>
    </location>
</feature>
<dbReference type="SUPFAM" id="SSF51445">
    <property type="entry name" value="(Trans)glycosidases"/>
    <property type="match status" value="1"/>
</dbReference>
<sequence>MGFAVLNCSQKGNLDTDEEVSVVNNLFYRDEMRTFIQNISAHAKAKKPGFAIIPQNGIELVTTNGLPTSAIEMDYLSSIDAHGQESLFYGDTRDNGKTKESRSTYLMNLLDISKNTGNTIIVTDYCSTESKVDDSYALNLQHGYVGFAADDRNLTTIPAYPQEPILVNDENIQDIQSVKNHIFLLNYAKFPTKEALIAALKNTNYDLLVLDAFFNDGSPFTADDVAQLKQKQNGGDRLVVSYMSIGEAEDYRGYWDLNWDFEAPDWLGEENPRWKGNYKVKYWDQDWQDLIAFSETSYLNGIINAGFDGVYMDIVDAFEHFEELEGN</sequence>
<dbReference type="PRINTS" id="PR01545">
    <property type="entry name" value="THEMAYE10DUF"/>
</dbReference>
<dbReference type="PATRIC" id="fig|1300341.3.peg.1857"/>